<evidence type="ECO:0000256" key="3">
    <source>
        <dbReference type="ARBA" id="ARBA00022801"/>
    </source>
</evidence>
<dbReference type="PANTHER" id="PTHR12378:SF7">
    <property type="entry name" value="DESUMOYLATING ISOPEPTIDASE 1"/>
    <property type="match status" value="1"/>
</dbReference>
<dbReference type="InterPro" id="IPR042266">
    <property type="entry name" value="PPPDE_sf"/>
</dbReference>
<evidence type="ECO:0000256" key="2">
    <source>
        <dbReference type="ARBA" id="ARBA00022670"/>
    </source>
</evidence>
<comment type="similarity">
    <text evidence="1">Belongs to the DeSI family.</text>
</comment>
<dbReference type="EMBL" id="SPNW01000082">
    <property type="protein sequence ID" value="TIA86362.1"/>
    <property type="molecule type" value="Genomic_DNA"/>
</dbReference>
<sequence>MGHKVEIAIYDWGNPSISSLTISGGSHTSVVVFNREFEFTPEGIRSIAPPGSSFKGVPSRVIDVGRTEIDEDTYKDFLDGLQNELRAQTFNPINKNGNTFTSKTIEFLCGATFPAFLDSKTASIQTSSPIRSVNSVNLNAIPHSRYNSVNALPEWPTLNVISKEMLEASIMSNYKAILMTVSPLTTYTSNSVELSQAFYRLAGQRGLPGMSNAFMRLDVMMNKQIAELLGVNEYQPTMFFVFKGGMRVNVWQDVDAKRTMNALTEFLNGV</sequence>
<keyword evidence="6" id="KW-1185">Reference proteome</keyword>
<evidence type="ECO:0000313" key="6">
    <source>
        <dbReference type="Proteomes" id="UP000310189"/>
    </source>
</evidence>
<dbReference type="AlphaFoldDB" id="A0A4T0FDU7"/>
<reference evidence="5 6" key="1">
    <citation type="submission" date="2019-03" db="EMBL/GenBank/DDBJ databases">
        <title>Sequencing 23 genomes of Wallemia ichthyophaga.</title>
        <authorList>
            <person name="Gostincar C."/>
        </authorList>
    </citation>
    <scope>NUCLEOTIDE SEQUENCE [LARGE SCALE GENOMIC DNA]</scope>
    <source>
        <strain evidence="5 6">EXF-5753</strain>
    </source>
</reference>
<dbReference type="InterPro" id="IPR008580">
    <property type="entry name" value="PPPDE_dom"/>
</dbReference>
<evidence type="ECO:0000256" key="1">
    <source>
        <dbReference type="ARBA" id="ARBA00008140"/>
    </source>
</evidence>
<dbReference type="Pfam" id="PF05903">
    <property type="entry name" value="Peptidase_C97"/>
    <property type="match status" value="1"/>
</dbReference>
<proteinExistence type="inferred from homology"/>
<dbReference type="GO" id="GO:0006508">
    <property type="term" value="P:proteolysis"/>
    <property type="evidence" value="ECO:0007669"/>
    <property type="project" value="UniProtKB-KW"/>
</dbReference>
<dbReference type="GO" id="GO:0070646">
    <property type="term" value="P:protein modification by small protein removal"/>
    <property type="evidence" value="ECO:0007669"/>
    <property type="project" value="TreeGrafter"/>
</dbReference>
<dbReference type="SMART" id="SM01179">
    <property type="entry name" value="DUF862"/>
    <property type="match status" value="1"/>
</dbReference>
<keyword evidence="2" id="KW-0645">Protease</keyword>
<feature type="domain" description="PPPDE" evidence="4">
    <location>
        <begin position="3"/>
        <end position="125"/>
    </location>
</feature>
<evidence type="ECO:0000259" key="4">
    <source>
        <dbReference type="PROSITE" id="PS51858"/>
    </source>
</evidence>
<organism evidence="5 6">
    <name type="scientific">Wallemia hederae</name>
    <dbReference type="NCBI Taxonomy" id="1540922"/>
    <lineage>
        <taxon>Eukaryota</taxon>
        <taxon>Fungi</taxon>
        <taxon>Dikarya</taxon>
        <taxon>Basidiomycota</taxon>
        <taxon>Wallemiomycotina</taxon>
        <taxon>Wallemiomycetes</taxon>
        <taxon>Wallemiales</taxon>
        <taxon>Wallemiaceae</taxon>
        <taxon>Wallemia</taxon>
    </lineage>
</organism>
<dbReference type="Proteomes" id="UP000310189">
    <property type="component" value="Unassembled WGS sequence"/>
</dbReference>
<dbReference type="PROSITE" id="PS51858">
    <property type="entry name" value="PPPDE"/>
    <property type="match status" value="1"/>
</dbReference>
<name>A0A4T0FDU7_9BASI</name>
<evidence type="ECO:0000313" key="5">
    <source>
        <dbReference type="EMBL" id="TIA86362.1"/>
    </source>
</evidence>
<keyword evidence="3" id="KW-0378">Hydrolase</keyword>
<gene>
    <name evidence="5" type="ORF">E3P99_03702</name>
</gene>
<accession>A0A4T0FDU7</accession>
<dbReference type="OrthoDB" id="21221at2759"/>
<protein>
    <recommendedName>
        <fullName evidence="4">PPPDE domain-containing protein</fullName>
    </recommendedName>
</protein>
<dbReference type="GO" id="GO:0008233">
    <property type="term" value="F:peptidase activity"/>
    <property type="evidence" value="ECO:0007669"/>
    <property type="project" value="UniProtKB-KW"/>
</dbReference>
<dbReference type="PANTHER" id="PTHR12378">
    <property type="entry name" value="DESUMOYLATING ISOPEPTIDASE"/>
    <property type="match status" value="1"/>
</dbReference>
<dbReference type="Gene3D" id="3.90.1720.30">
    <property type="entry name" value="PPPDE domains"/>
    <property type="match status" value="1"/>
</dbReference>
<comment type="caution">
    <text evidence="5">The sequence shown here is derived from an EMBL/GenBank/DDBJ whole genome shotgun (WGS) entry which is preliminary data.</text>
</comment>